<feature type="compositionally biased region" description="Basic residues" evidence="1">
    <location>
        <begin position="84"/>
        <end position="95"/>
    </location>
</feature>
<dbReference type="AlphaFoldDB" id="A0A5K1SKR4"/>
<evidence type="ECO:0000313" key="3">
    <source>
        <dbReference type="Proteomes" id="UP000284767"/>
    </source>
</evidence>
<evidence type="ECO:0000313" key="2">
    <source>
        <dbReference type="EMBL" id="RPM05458.1"/>
    </source>
</evidence>
<organism evidence="2 3">
    <name type="scientific">Pseudomonas aeruginosa</name>
    <dbReference type="NCBI Taxonomy" id="287"/>
    <lineage>
        <taxon>Bacteria</taxon>
        <taxon>Pseudomonadati</taxon>
        <taxon>Pseudomonadota</taxon>
        <taxon>Gammaproteobacteria</taxon>
        <taxon>Pseudomonadales</taxon>
        <taxon>Pseudomonadaceae</taxon>
        <taxon>Pseudomonas</taxon>
    </lineage>
</organism>
<sequence>MKLLLLFEIIGGTHQVRVWHRAAERIHDARRLTRQQAVRTPTTLVREKDALVSTRFATTIHANFVTISDQDFGLGQIPLDSPRRHSPHTLPRHCRSNTPATTSARPR</sequence>
<feature type="region of interest" description="Disordered" evidence="1">
    <location>
        <begin position="77"/>
        <end position="107"/>
    </location>
</feature>
<feature type="compositionally biased region" description="Polar residues" evidence="1">
    <location>
        <begin position="96"/>
        <end position="107"/>
    </location>
</feature>
<reference evidence="2 3" key="1">
    <citation type="submission" date="2017-08" db="EMBL/GenBank/DDBJ databases">
        <authorList>
            <person name="Feschi L."/>
            <person name="Jeukens J."/>
            <person name="Emond-Rheault J.-G."/>
            <person name="Kukavica-Ibrulj I."/>
            <person name="Boyle B."/>
            <person name="Levesque R.C."/>
        </authorList>
    </citation>
    <scope>NUCLEOTIDE SEQUENCE [LARGE SCALE GENOMIC DNA]</scope>
    <source>
        <strain evidence="2 3">PA-W36</strain>
    </source>
</reference>
<dbReference type="EMBL" id="NSNE01000025">
    <property type="protein sequence ID" value="RPM05458.1"/>
    <property type="molecule type" value="Genomic_DNA"/>
</dbReference>
<reference evidence="2 3" key="2">
    <citation type="submission" date="2019-01" db="EMBL/GenBank/DDBJ databases">
        <title>The Pseudomonas aeruginosa pan-genome provides new insights on its population structure, horizontal gene transfer and pathogenicity.</title>
        <authorList>
            <person name="Freschi L."/>
            <person name="Vincent A.T."/>
            <person name="Jeukens J."/>
            <person name="Emond-Rheault J.-G."/>
            <person name="Kukavica-Ibrulj I."/>
            <person name="Dupont M.-J."/>
            <person name="Charette S.J."/>
            <person name="Boyle B."/>
            <person name="Levesque R.C."/>
        </authorList>
    </citation>
    <scope>NUCLEOTIDE SEQUENCE [LARGE SCALE GENOMIC DNA]</scope>
    <source>
        <strain evidence="2 3">PA-W36</strain>
    </source>
</reference>
<proteinExistence type="predicted"/>
<name>A0A5K1SKR4_PSEAI</name>
<protein>
    <submittedName>
        <fullName evidence="2">Uncharacterized protein</fullName>
    </submittedName>
</protein>
<accession>A0A5K1SKR4</accession>
<gene>
    <name evidence="2" type="ORF">IPC1295_29580</name>
</gene>
<dbReference type="Proteomes" id="UP000284767">
    <property type="component" value="Unassembled WGS sequence"/>
</dbReference>
<evidence type="ECO:0000256" key="1">
    <source>
        <dbReference type="SAM" id="MobiDB-lite"/>
    </source>
</evidence>
<comment type="caution">
    <text evidence="2">The sequence shown here is derived from an EMBL/GenBank/DDBJ whole genome shotgun (WGS) entry which is preliminary data.</text>
</comment>